<name>A0A9Q1BA15_HOLLE</name>
<accession>A0A9Q1BA15</accession>
<sequence>MSLRSSYTGNTPIERTHRGEDDQCLYNRADVGGVSLTARQLHSLRDEHDGGWCGWMSENGYPITHPTDEV</sequence>
<evidence type="ECO:0000313" key="3">
    <source>
        <dbReference type="Proteomes" id="UP001152320"/>
    </source>
</evidence>
<dbReference type="Proteomes" id="UP001152320">
    <property type="component" value="Unassembled WGS sequence"/>
</dbReference>
<dbReference type="AlphaFoldDB" id="A0A9Q1BA15"/>
<evidence type="ECO:0000313" key="2">
    <source>
        <dbReference type="EMBL" id="KAJ8019025.1"/>
    </source>
</evidence>
<keyword evidence="3" id="KW-1185">Reference proteome</keyword>
<protein>
    <submittedName>
        <fullName evidence="2">Uncharacterized protein</fullName>
    </submittedName>
</protein>
<feature type="compositionally biased region" description="Polar residues" evidence="1">
    <location>
        <begin position="1"/>
        <end position="13"/>
    </location>
</feature>
<evidence type="ECO:0000256" key="1">
    <source>
        <dbReference type="SAM" id="MobiDB-lite"/>
    </source>
</evidence>
<feature type="region of interest" description="Disordered" evidence="1">
    <location>
        <begin position="1"/>
        <end position="21"/>
    </location>
</feature>
<comment type="caution">
    <text evidence="2">The sequence shown here is derived from an EMBL/GenBank/DDBJ whole genome shotgun (WGS) entry which is preliminary data.</text>
</comment>
<dbReference type="EMBL" id="JAIZAY010000106">
    <property type="protein sequence ID" value="KAJ8019025.1"/>
    <property type="molecule type" value="Genomic_DNA"/>
</dbReference>
<proteinExistence type="predicted"/>
<organism evidence="2 3">
    <name type="scientific">Holothuria leucospilota</name>
    <name type="common">Black long sea cucumber</name>
    <name type="synonym">Mertensiothuria leucospilota</name>
    <dbReference type="NCBI Taxonomy" id="206669"/>
    <lineage>
        <taxon>Eukaryota</taxon>
        <taxon>Metazoa</taxon>
        <taxon>Echinodermata</taxon>
        <taxon>Eleutherozoa</taxon>
        <taxon>Echinozoa</taxon>
        <taxon>Holothuroidea</taxon>
        <taxon>Aspidochirotacea</taxon>
        <taxon>Aspidochirotida</taxon>
        <taxon>Holothuriidae</taxon>
        <taxon>Holothuria</taxon>
    </lineage>
</organism>
<gene>
    <name evidence="2" type="ORF">HOLleu_42645</name>
</gene>
<reference evidence="2" key="1">
    <citation type="submission" date="2021-10" db="EMBL/GenBank/DDBJ databases">
        <title>Tropical sea cucumber genome reveals ecological adaptation and Cuvierian tubules defense mechanism.</title>
        <authorList>
            <person name="Chen T."/>
        </authorList>
    </citation>
    <scope>NUCLEOTIDE SEQUENCE</scope>
    <source>
        <strain evidence="2">Nanhai2018</strain>
        <tissue evidence="2">Muscle</tissue>
    </source>
</reference>